<gene>
    <name evidence="4" type="ORF">NOR_04262</name>
</gene>
<evidence type="ECO:0000256" key="1">
    <source>
        <dbReference type="SAM" id="Coils"/>
    </source>
</evidence>
<evidence type="ECO:0000313" key="4">
    <source>
        <dbReference type="EMBL" id="OAA43687.1"/>
    </source>
</evidence>
<evidence type="ECO:0000256" key="3">
    <source>
        <dbReference type="SAM" id="SignalP"/>
    </source>
</evidence>
<keyword evidence="5" id="KW-1185">Reference proteome</keyword>
<evidence type="ECO:0000256" key="2">
    <source>
        <dbReference type="SAM" id="MobiDB-lite"/>
    </source>
</evidence>
<reference evidence="4 5" key="1">
    <citation type="journal article" date="2016" name="Genome Biol. Evol.">
        <title>Divergent and convergent evolution of fungal pathogenicity.</title>
        <authorList>
            <person name="Shang Y."/>
            <person name="Xiao G."/>
            <person name="Zheng P."/>
            <person name="Cen K."/>
            <person name="Zhan S."/>
            <person name="Wang C."/>
        </authorList>
    </citation>
    <scope>NUCLEOTIDE SEQUENCE [LARGE SCALE GENOMIC DNA]</scope>
    <source>
        <strain evidence="4 5">RCEF 4871</strain>
    </source>
</reference>
<evidence type="ECO:0000313" key="5">
    <source>
        <dbReference type="Proteomes" id="UP000243498"/>
    </source>
</evidence>
<accession>A0A167ECJ3</accession>
<dbReference type="Pfam" id="PF19287">
    <property type="entry name" value="DUF5910"/>
    <property type="match status" value="1"/>
</dbReference>
<feature type="signal peptide" evidence="3">
    <location>
        <begin position="1"/>
        <end position="18"/>
    </location>
</feature>
<comment type="caution">
    <text evidence="4">The sequence shown here is derived from an EMBL/GenBank/DDBJ whole genome shotgun (WGS) entry which is preliminary data.</text>
</comment>
<feature type="coiled-coil region" evidence="1">
    <location>
        <begin position="313"/>
        <end position="353"/>
    </location>
</feature>
<dbReference type="OrthoDB" id="4936804at2759"/>
<sequence>MIFRVIALVGLCIRLSVADGTGSENAGRITIGFRTVGQEEKNLLTKTKTLVQSRNTAATHIGRGVYIANNPIPHAGHSVFIITADEAVFKSTPKVWVPEEYWTLPIGKDDFPSLSGDREDKICRDQLEHYIEDQGLDSTLTLRIGKIAGSAKDDIEQLLIPNEVLARDQTGLPIENSYGHDFKVQEPVNPIFWGVDYHEWEEIKGSRVYTQDTLRERSSFLVNKATEAATRAKRALGSDSPTAAEEMADALAIAQRCAEGVGHFHRKRSNWVGFEDFNMAYEQYAITRKAAAALRKSMLIKSMEAHKSKVAQVDEAKDAADRASRVAEAEKAAEKSRELLKASIEEAASLKEASEKLNSIRQVLNGGDQEAYMRVLLDNPRAVWARLQETFLIMNQKIQPSMDAAIIDEASIASEEYTHSQKGVDEAQVILNAIEERMKALSETTTPAETPDETEKRKEAEEAEAEAREKEEAEKAEAKRKEEAEKAEKAHAKAVDSAQKIASNAGDNPWLGTVLGSVAGGLAAVAGSAFMTASVAGGMAGAGLSAGGAIAGGLGAAASVPLLSAEASVSVTAAEVASVVAEVDPQLALEILLDTAPEVSKALPSLADAAVPVAIASKRDDASPPRDVSAKWAFQVAAPALERAFAESLRLAIKEARLEMNL</sequence>
<dbReference type="AlphaFoldDB" id="A0A167ECJ3"/>
<keyword evidence="1" id="KW-0175">Coiled coil</keyword>
<dbReference type="Proteomes" id="UP000243498">
    <property type="component" value="Unassembled WGS sequence"/>
</dbReference>
<feature type="chain" id="PRO_5007885699" evidence="3">
    <location>
        <begin position="19"/>
        <end position="662"/>
    </location>
</feature>
<dbReference type="STRING" id="1081105.A0A167ECJ3"/>
<name>A0A167ECJ3_METRR</name>
<organism evidence="4 5">
    <name type="scientific">Metarhizium rileyi (strain RCEF 4871)</name>
    <name type="common">Nomuraea rileyi</name>
    <dbReference type="NCBI Taxonomy" id="1649241"/>
    <lineage>
        <taxon>Eukaryota</taxon>
        <taxon>Fungi</taxon>
        <taxon>Dikarya</taxon>
        <taxon>Ascomycota</taxon>
        <taxon>Pezizomycotina</taxon>
        <taxon>Sordariomycetes</taxon>
        <taxon>Hypocreomycetidae</taxon>
        <taxon>Hypocreales</taxon>
        <taxon>Clavicipitaceae</taxon>
        <taxon>Metarhizium</taxon>
    </lineage>
</organism>
<dbReference type="EMBL" id="AZHC01000011">
    <property type="protein sequence ID" value="OAA43687.1"/>
    <property type="molecule type" value="Genomic_DNA"/>
</dbReference>
<feature type="region of interest" description="Disordered" evidence="2">
    <location>
        <begin position="441"/>
        <end position="492"/>
    </location>
</feature>
<keyword evidence="3" id="KW-0732">Signal</keyword>
<protein>
    <submittedName>
        <fullName evidence="4">Uncharacterized protein</fullName>
    </submittedName>
</protein>
<feature type="compositionally biased region" description="Basic and acidic residues" evidence="2">
    <location>
        <begin position="453"/>
        <end position="492"/>
    </location>
</feature>
<dbReference type="InterPro" id="IPR045564">
    <property type="entry name" value="DUF5910"/>
</dbReference>
<proteinExistence type="predicted"/>